<keyword evidence="3" id="KW-1185">Reference proteome</keyword>
<feature type="transmembrane region" description="Helical" evidence="1">
    <location>
        <begin position="12"/>
        <end position="30"/>
    </location>
</feature>
<dbReference type="AlphaFoldDB" id="A0A1H9I7L0"/>
<gene>
    <name evidence="2" type="ORF">SAMN05421824_2090</name>
</gene>
<keyword evidence="1" id="KW-0812">Transmembrane</keyword>
<name>A0A1H9I7L0_9FLAO</name>
<feature type="transmembrane region" description="Helical" evidence="1">
    <location>
        <begin position="295"/>
        <end position="315"/>
    </location>
</feature>
<feature type="transmembrane region" description="Helical" evidence="1">
    <location>
        <begin position="162"/>
        <end position="193"/>
    </location>
</feature>
<proteinExistence type="predicted"/>
<dbReference type="RefSeq" id="WP_092579286.1">
    <property type="nucleotide sequence ID" value="NZ_FOFN01000003.1"/>
</dbReference>
<feature type="transmembrane region" description="Helical" evidence="1">
    <location>
        <begin position="83"/>
        <end position="103"/>
    </location>
</feature>
<feature type="transmembrane region" description="Helical" evidence="1">
    <location>
        <begin position="351"/>
        <end position="368"/>
    </location>
</feature>
<reference evidence="2 3" key="1">
    <citation type="submission" date="2016-10" db="EMBL/GenBank/DDBJ databases">
        <authorList>
            <person name="de Groot N.N."/>
        </authorList>
    </citation>
    <scope>NUCLEOTIDE SEQUENCE [LARGE SCALE GENOMIC DNA]</scope>
    <source>
        <strain evidence="2 3">DSM 21035</strain>
    </source>
</reference>
<accession>A0A1H9I7L0</accession>
<feature type="transmembrane region" description="Helical" evidence="1">
    <location>
        <begin position="115"/>
        <end position="132"/>
    </location>
</feature>
<protein>
    <submittedName>
        <fullName evidence="2">Glucosyl transferase GtrII</fullName>
    </submittedName>
</protein>
<keyword evidence="2" id="KW-0808">Transferase</keyword>
<sequence>MNFTLTNTQTILTYFCTALLICFGLNLDIFKDYAFLDAYELIYTADRVDNFYSLFIENGRPLYGIWCEYLYGYFFETITELKWPRAFATLCCIVFSTQLFKFLISIGFKTYESGVFALLVLALPTFTVYFAWSTTSQIPLLLITNFYAGEQLLKGFNKQRVLWVPVIVSLLIIVTSMFLYQSTATTFILPFLIKTIKTNEFDLKVVQKYIVFTFFCYLFYYLIFKLTINISGLEAANRTSPNLLVFTKKIIKFFIFELRTLVKNSGFLILPKLSLVIGIVSFCGFFILKKKQKIGLYFLSSLILVLLFCYSPYLLSGQNYFSLRTISTTAIVVLFYQFYFLRYLALKYKKLKFGLVFLTISILVLSLFNQKKYVAGLQHKEYLILKKSFESFDINNVDKLTIIIPKNDHLQKYGNLKNGFSDEFGRLSSAKIWAPNHLFSQIKWEQKNTKTKEEVFPVGNITVSTLENLKNRNPKNTINLEELFIIKIPKK</sequence>
<feature type="transmembrane region" description="Helical" evidence="1">
    <location>
        <begin position="321"/>
        <end position="339"/>
    </location>
</feature>
<evidence type="ECO:0000256" key="1">
    <source>
        <dbReference type="SAM" id="Phobius"/>
    </source>
</evidence>
<evidence type="ECO:0000313" key="2">
    <source>
        <dbReference type="EMBL" id="SEQ70552.1"/>
    </source>
</evidence>
<feature type="transmembrane region" description="Helical" evidence="1">
    <location>
        <begin position="267"/>
        <end position="288"/>
    </location>
</feature>
<evidence type="ECO:0000313" key="3">
    <source>
        <dbReference type="Proteomes" id="UP000198999"/>
    </source>
</evidence>
<dbReference type="EMBL" id="FOFN01000003">
    <property type="protein sequence ID" value="SEQ70552.1"/>
    <property type="molecule type" value="Genomic_DNA"/>
</dbReference>
<keyword evidence="1" id="KW-1133">Transmembrane helix</keyword>
<dbReference type="GO" id="GO:0016740">
    <property type="term" value="F:transferase activity"/>
    <property type="evidence" value="ECO:0007669"/>
    <property type="project" value="UniProtKB-KW"/>
</dbReference>
<keyword evidence="1" id="KW-0472">Membrane</keyword>
<feature type="transmembrane region" description="Helical" evidence="1">
    <location>
        <begin position="205"/>
        <end position="223"/>
    </location>
</feature>
<organism evidence="2 3">
    <name type="scientific">Hyunsoonleella jejuensis</name>
    <dbReference type="NCBI Taxonomy" id="419940"/>
    <lineage>
        <taxon>Bacteria</taxon>
        <taxon>Pseudomonadati</taxon>
        <taxon>Bacteroidota</taxon>
        <taxon>Flavobacteriia</taxon>
        <taxon>Flavobacteriales</taxon>
        <taxon>Flavobacteriaceae</taxon>
    </lineage>
</organism>
<dbReference type="STRING" id="419940.SAMN05421824_2090"/>
<dbReference type="Proteomes" id="UP000198999">
    <property type="component" value="Unassembled WGS sequence"/>
</dbReference>